<dbReference type="InterPro" id="IPR006913">
    <property type="entry name" value="CENP-V/GFA"/>
</dbReference>
<dbReference type="OrthoDB" id="9970124at2759"/>
<reference evidence="8" key="1">
    <citation type="submission" date="2015-02" db="EMBL/GenBank/DDBJ databases">
        <authorList>
            <person name="Gon?alves P."/>
        </authorList>
    </citation>
    <scope>NUCLEOTIDE SEQUENCE [LARGE SCALE GENOMIC DNA]</scope>
</reference>
<protein>
    <submittedName>
        <fullName evidence="7">SPOSA6832_03925-mRNA-1:cds</fullName>
    </submittedName>
</protein>
<dbReference type="Pfam" id="PF04828">
    <property type="entry name" value="GFA"/>
    <property type="match status" value="1"/>
</dbReference>
<feature type="domain" description="CENP-V/GFA" evidence="6">
    <location>
        <begin position="46"/>
        <end position="90"/>
    </location>
</feature>
<dbReference type="EMBL" id="CENE01000021">
    <property type="protein sequence ID" value="CEQ42132.1"/>
    <property type="molecule type" value="Genomic_DNA"/>
</dbReference>
<evidence type="ECO:0000256" key="4">
    <source>
        <dbReference type="ARBA" id="ARBA00023239"/>
    </source>
</evidence>
<gene>
    <name evidence="7" type="primary">SPOSA6832_03925</name>
</gene>
<dbReference type="PANTHER" id="PTHR33337">
    <property type="entry name" value="GFA DOMAIN-CONTAINING PROTEIN"/>
    <property type="match status" value="1"/>
</dbReference>
<proteinExistence type="inferred from homology"/>
<evidence type="ECO:0000256" key="1">
    <source>
        <dbReference type="ARBA" id="ARBA00005495"/>
    </source>
</evidence>
<evidence type="ECO:0000259" key="6">
    <source>
        <dbReference type="Pfam" id="PF04828"/>
    </source>
</evidence>
<dbReference type="AlphaFoldDB" id="A0A0D6EPY0"/>
<dbReference type="PANTHER" id="PTHR33337:SF40">
    <property type="entry name" value="CENP-V_GFA DOMAIN-CONTAINING PROTEIN-RELATED"/>
    <property type="match status" value="1"/>
</dbReference>
<evidence type="ECO:0000256" key="3">
    <source>
        <dbReference type="ARBA" id="ARBA00022833"/>
    </source>
</evidence>
<feature type="region of interest" description="Disordered" evidence="5">
    <location>
        <begin position="1"/>
        <end position="35"/>
    </location>
</feature>
<keyword evidence="3" id="KW-0862">Zinc</keyword>
<dbReference type="Proteomes" id="UP000243876">
    <property type="component" value="Unassembled WGS sequence"/>
</dbReference>
<dbReference type="GO" id="GO:0046872">
    <property type="term" value="F:metal ion binding"/>
    <property type="evidence" value="ECO:0007669"/>
    <property type="project" value="UniProtKB-KW"/>
</dbReference>
<sequence>MAPSPDPANKRQKNAHHHSDKNHTPDEFPHILPYENPDESFEPKSAVKFEVSCDPVASVCCHCHTCQVVHGATSQRAVLFHKNTVRFSAESVDALAFYQTHDHVPHPRLRSGTREAFAALFEKVPPDLFVSSFASGTQKVGRHQPCKLRCKTCGTLIADEGRNMWLAFPSLFVFEDHKEPEHWAPTDHIFYAQRVLDLERKAGVSFWEGAKDESAKL</sequence>
<dbReference type="InterPro" id="IPR011057">
    <property type="entry name" value="Mss4-like_sf"/>
</dbReference>
<organism evidence="7 8">
    <name type="scientific">Sporidiobolus salmonicolor</name>
    <name type="common">Yeast-like fungus</name>
    <name type="synonym">Sporobolomyces salmonicolor</name>
    <dbReference type="NCBI Taxonomy" id="5005"/>
    <lineage>
        <taxon>Eukaryota</taxon>
        <taxon>Fungi</taxon>
        <taxon>Dikarya</taxon>
        <taxon>Basidiomycota</taxon>
        <taxon>Pucciniomycotina</taxon>
        <taxon>Microbotryomycetes</taxon>
        <taxon>Sporidiobolales</taxon>
        <taxon>Sporidiobolaceae</taxon>
        <taxon>Sporobolomyces</taxon>
    </lineage>
</organism>
<comment type="similarity">
    <text evidence="1">Belongs to the Gfa family.</text>
</comment>
<evidence type="ECO:0000256" key="5">
    <source>
        <dbReference type="SAM" id="MobiDB-lite"/>
    </source>
</evidence>
<name>A0A0D6EPY0_SPOSA</name>
<feature type="compositionally biased region" description="Basic residues" evidence="5">
    <location>
        <begin position="10"/>
        <end position="20"/>
    </location>
</feature>
<dbReference type="Gene3D" id="3.90.1590.10">
    <property type="entry name" value="glutathione-dependent formaldehyde- activating enzyme (gfa)"/>
    <property type="match status" value="1"/>
</dbReference>
<keyword evidence="2" id="KW-0479">Metal-binding</keyword>
<evidence type="ECO:0000313" key="8">
    <source>
        <dbReference type="Proteomes" id="UP000243876"/>
    </source>
</evidence>
<keyword evidence="4" id="KW-0456">Lyase</keyword>
<accession>A0A0D6EPY0</accession>
<evidence type="ECO:0000256" key="2">
    <source>
        <dbReference type="ARBA" id="ARBA00022723"/>
    </source>
</evidence>
<evidence type="ECO:0000313" key="7">
    <source>
        <dbReference type="EMBL" id="CEQ42132.1"/>
    </source>
</evidence>
<dbReference type="SUPFAM" id="SSF51316">
    <property type="entry name" value="Mss4-like"/>
    <property type="match status" value="2"/>
</dbReference>
<keyword evidence="8" id="KW-1185">Reference proteome</keyword>
<dbReference type="GO" id="GO:0016846">
    <property type="term" value="F:carbon-sulfur lyase activity"/>
    <property type="evidence" value="ECO:0007669"/>
    <property type="project" value="InterPro"/>
</dbReference>